<dbReference type="Gene3D" id="3.40.50.2000">
    <property type="entry name" value="Glycogen Phosphorylase B"/>
    <property type="match status" value="2"/>
</dbReference>
<dbReference type="PANTHER" id="PTHR12526:SF630">
    <property type="entry name" value="GLYCOSYLTRANSFERASE"/>
    <property type="match status" value="1"/>
</dbReference>
<proteinExistence type="predicted"/>
<dbReference type="GO" id="GO:0016757">
    <property type="term" value="F:glycosyltransferase activity"/>
    <property type="evidence" value="ECO:0007669"/>
    <property type="project" value="UniProtKB-KW"/>
</dbReference>
<dbReference type="EMBL" id="AP017313">
    <property type="protein sequence ID" value="BAU54354.1"/>
    <property type="molecule type" value="Genomic_DNA"/>
</dbReference>
<dbReference type="RefSeq" id="WP_096352266.1">
    <property type="nucleotide sequence ID" value="NZ_AP017313.1"/>
</dbReference>
<protein>
    <submittedName>
        <fullName evidence="1">Alpha-D-kanosaminyltransferase</fullName>
        <ecNumber evidence="1">2.4.1.301</ecNumber>
    </submittedName>
</protein>
<dbReference type="CDD" id="cd03801">
    <property type="entry name" value="GT4_PimA-like"/>
    <property type="match status" value="1"/>
</dbReference>
<sequence length="384" mass="43637">MKIIFLEMVQDFGGARISTVELAERLSSDHEVLILDTYGSCKPFVNTVNDKKINLNIAMPRQAPFIINGSANKLNNLLNLVKFFPHWIKLRSKVQKIISEFDADQVIINNSKVLSLLFLFRNKKFKTILFARGWFLPDQINFKDRFLYKLLVDKYVCVAEATRQAIFAGKLAALENIYVVHNAINPDELPHAVEEIDNADGSLKILHSGGFLPDKGIHISIEVAKVLKLKGFRFKLIITGLIYKGAASSNYYKHILNLIKEYALDDQVLIIENNPNVIPYFRACDILIHPSSTEGLPRVIMESMALKKPVIANAVGGVTDYILHKFTGLITNFNSVDEYVNYIELLAKDKELYNFLTDNAFKLIKSSFNEDIQKDSFNNIFKTK</sequence>
<dbReference type="PANTHER" id="PTHR12526">
    <property type="entry name" value="GLYCOSYLTRANSFERASE"/>
    <property type="match status" value="1"/>
</dbReference>
<name>A0A0X8X6C3_9SPHI</name>
<dbReference type="Proteomes" id="UP000218263">
    <property type="component" value="Chromosome"/>
</dbReference>
<dbReference type="AlphaFoldDB" id="A0A0X8X6C3"/>
<gene>
    <name evidence="1" type="primary">kanE_1</name>
    <name evidence="1" type="ORF">MgSA37_02529</name>
</gene>
<keyword evidence="1" id="KW-0808">Transferase</keyword>
<reference evidence="1 2" key="1">
    <citation type="submission" date="2015-12" db="EMBL/GenBank/DDBJ databases">
        <title>Genome sequence of Mucilaginibacter gotjawali.</title>
        <authorList>
            <person name="Lee J.S."/>
            <person name="Lee K.C."/>
            <person name="Kim K.K."/>
            <person name="Lee B.W."/>
        </authorList>
    </citation>
    <scope>NUCLEOTIDE SEQUENCE [LARGE SCALE GENOMIC DNA]</scope>
    <source>
        <strain evidence="1 2">SA3-7</strain>
    </source>
</reference>
<accession>A0A0X8X6C3</accession>
<dbReference type="EC" id="2.4.1.301" evidence="1"/>
<dbReference type="KEGG" id="mgot:MgSA37_02529"/>
<dbReference type="OrthoDB" id="9806653at2"/>
<organism evidence="1 2">
    <name type="scientific">Mucilaginibacter gotjawali</name>
    <dbReference type="NCBI Taxonomy" id="1550579"/>
    <lineage>
        <taxon>Bacteria</taxon>
        <taxon>Pseudomonadati</taxon>
        <taxon>Bacteroidota</taxon>
        <taxon>Sphingobacteriia</taxon>
        <taxon>Sphingobacteriales</taxon>
        <taxon>Sphingobacteriaceae</taxon>
        <taxon>Mucilaginibacter</taxon>
    </lineage>
</organism>
<dbReference type="InterPro" id="IPR001296">
    <property type="entry name" value="Glyco_trans_1"/>
</dbReference>
<keyword evidence="2" id="KW-1185">Reference proteome</keyword>
<evidence type="ECO:0000313" key="2">
    <source>
        <dbReference type="Proteomes" id="UP000218263"/>
    </source>
</evidence>
<evidence type="ECO:0000313" key="1">
    <source>
        <dbReference type="EMBL" id="BAU54354.1"/>
    </source>
</evidence>
<keyword evidence="1" id="KW-0328">Glycosyltransferase</keyword>
<dbReference type="SUPFAM" id="SSF53756">
    <property type="entry name" value="UDP-Glycosyltransferase/glycogen phosphorylase"/>
    <property type="match status" value="1"/>
</dbReference>
<dbReference type="Pfam" id="PF00534">
    <property type="entry name" value="Glycos_transf_1"/>
    <property type="match status" value="1"/>
</dbReference>